<evidence type="ECO:0000313" key="9">
    <source>
        <dbReference type="EMBL" id="OUE08103.1"/>
    </source>
</evidence>
<sequence>MSTSTPRAAGRHDWVDAAKGIAIILVVLYHAILFAGEAGISSRWSTVAATLSTFRMPLFFFAAGLFAAKALSWSLPELWRKRILRLLWIYVLWSALWLIVAALLPAAGLESGSDGILGLLSLPVRPNASTWFVYALAVYFVIAWLVRLLPVWLQIAPAVVLTVLLQMNALRSGDVTLDKMGMYLTFFLLAVHLGRHVLAIAPRIRGWHAVVVGLSYVLLTGIASAASLYYVPGVQLILSVVAVATGVTVSVTLARVPWARGLVSLGSRTLPVYLLHFAPVLLGAALLAPMAGRMGPAALAVPPLLTVVAIAVSLLLHRLTRRVPGLYGLPRWLDRTTRSSGRHAEAAAEGSRV</sequence>
<feature type="transmembrane region" description="Helical" evidence="7">
    <location>
        <begin position="151"/>
        <end position="169"/>
    </location>
</feature>
<dbReference type="GO" id="GO:0005886">
    <property type="term" value="C:plasma membrane"/>
    <property type="evidence" value="ECO:0007669"/>
    <property type="project" value="UniProtKB-SubCell"/>
</dbReference>
<organism evidence="9 10">
    <name type="scientific">Clavibacter michiganensis</name>
    <dbReference type="NCBI Taxonomy" id="28447"/>
    <lineage>
        <taxon>Bacteria</taxon>
        <taxon>Bacillati</taxon>
        <taxon>Actinomycetota</taxon>
        <taxon>Actinomycetes</taxon>
        <taxon>Micrococcales</taxon>
        <taxon>Microbacteriaceae</taxon>
        <taxon>Clavibacter</taxon>
    </lineage>
</organism>
<feature type="transmembrane region" description="Helical" evidence="7">
    <location>
        <begin position="21"/>
        <end position="42"/>
    </location>
</feature>
<dbReference type="Pfam" id="PF01757">
    <property type="entry name" value="Acyl_transf_3"/>
    <property type="match status" value="1"/>
</dbReference>
<feature type="transmembrane region" description="Helical" evidence="7">
    <location>
        <begin position="87"/>
        <end position="108"/>
    </location>
</feature>
<feature type="transmembrane region" description="Helical" evidence="7">
    <location>
        <begin position="54"/>
        <end position="75"/>
    </location>
</feature>
<comment type="similarity">
    <text evidence="2">Belongs to the acyltransferase 3 family.</text>
</comment>
<feature type="transmembrane region" description="Helical" evidence="7">
    <location>
        <begin position="128"/>
        <end position="146"/>
    </location>
</feature>
<dbReference type="GO" id="GO:0016413">
    <property type="term" value="F:O-acetyltransferase activity"/>
    <property type="evidence" value="ECO:0007669"/>
    <property type="project" value="TreeGrafter"/>
</dbReference>
<evidence type="ECO:0000256" key="5">
    <source>
        <dbReference type="ARBA" id="ARBA00022989"/>
    </source>
</evidence>
<dbReference type="PANTHER" id="PTHR40074">
    <property type="entry name" value="O-ACETYLTRANSFERASE WECH"/>
    <property type="match status" value="1"/>
</dbReference>
<gene>
    <name evidence="9" type="primary">ycfT_1</name>
    <name evidence="9" type="ORF">CMsap09_04060</name>
</gene>
<dbReference type="Proteomes" id="UP000195106">
    <property type="component" value="Unassembled WGS sequence"/>
</dbReference>
<keyword evidence="6 7" id="KW-0472">Membrane</keyword>
<evidence type="ECO:0000256" key="2">
    <source>
        <dbReference type="ARBA" id="ARBA00007400"/>
    </source>
</evidence>
<evidence type="ECO:0000313" key="10">
    <source>
        <dbReference type="Proteomes" id="UP000195106"/>
    </source>
</evidence>
<comment type="caution">
    <text evidence="9">The sequence shown here is derived from an EMBL/GenBank/DDBJ whole genome shotgun (WGS) entry which is preliminary data.</text>
</comment>
<feature type="transmembrane region" description="Helical" evidence="7">
    <location>
        <begin position="210"/>
        <end position="230"/>
    </location>
</feature>
<dbReference type="AlphaFoldDB" id="A0A251XS61"/>
<evidence type="ECO:0000256" key="6">
    <source>
        <dbReference type="ARBA" id="ARBA00023136"/>
    </source>
</evidence>
<evidence type="ECO:0000256" key="3">
    <source>
        <dbReference type="ARBA" id="ARBA00022475"/>
    </source>
</evidence>
<keyword evidence="5 7" id="KW-1133">Transmembrane helix</keyword>
<evidence type="ECO:0000256" key="7">
    <source>
        <dbReference type="SAM" id="Phobius"/>
    </source>
</evidence>
<keyword evidence="3" id="KW-1003">Cell membrane</keyword>
<reference evidence="9 10" key="1">
    <citation type="submission" date="2016-08" db="EMBL/GenBank/DDBJ databases">
        <title>Genome sequence of Clavibacter michiganensis spp. strain CASJ009.</title>
        <authorList>
            <person name="Thapa S.P."/>
            <person name="Coaker G."/>
        </authorList>
    </citation>
    <scope>NUCLEOTIDE SEQUENCE [LARGE SCALE GENOMIC DNA]</scope>
    <source>
        <strain evidence="9">CASJ009</strain>
    </source>
</reference>
<dbReference type="GO" id="GO:0009246">
    <property type="term" value="P:enterobacterial common antigen biosynthetic process"/>
    <property type="evidence" value="ECO:0007669"/>
    <property type="project" value="TreeGrafter"/>
</dbReference>
<feature type="transmembrane region" description="Helical" evidence="7">
    <location>
        <begin position="270"/>
        <end position="291"/>
    </location>
</feature>
<evidence type="ECO:0000256" key="1">
    <source>
        <dbReference type="ARBA" id="ARBA00004651"/>
    </source>
</evidence>
<comment type="subcellular location">
    <subcellularLocation>
        <location evidence="1">Cell membrane</location>
        <topology evidence="1">Multi-pass membrane protein</topology>
    </subcellularLocation>
</comment>
<dbReference type="EMBL" id="MDHJ01000001">
    <property type="protein sequence ID" value="OUE08103.1"/>
    <property type="molecule type" value="Genomic_DNA"/>
</dbReference>
<feature type="domain" description="Acyltransferase 3" evidence="8">
    <location>
        <begin position="13"/>
        <end position="317"/>
    </location>
</feature>
<feature type="transmembrane region" description="Helical" evidence="7">
    <location>
        <begin position="181"/>
        <end position="198"/>
    </location>
</feature>
<keyword evidence="4 7" id="KW-0812">Transmembrane</keyword>
<dbReference type="PANTHER" id="PTHR40074:SF4">
    <property type="entry name" value="INNER MEMBRANE PROTEIN YCFT"/>
    <property type="match status" value="1"/>
</dbReference>
<feature type="transmembrane region" description="Helical" evidence="7">
    <location>
        <begin position="297"/>
        <end position="316"/>
    </location>
</feature>
<protein>
    <submittedName>
        <fullName evidence="9">Inner membrane protein YcfT</fullName>
    </submittedName>
</protein>
<feature type="transmembrane region" description="Helical" evidence="7">
    <location>
        <begin position="236"/>
        <end position="258"/>
    </location>
</feature>
<accession>A0A251XS61</accession>
<evidence type="ECO:0000259" key="8">
    <source>
        <dbReference type="Pfam" id="PF01757"/>
    </source>
</evidence>
<evidence type="ECO:0000256" key="4">
    <source>
        <dbReference type="ARBA" id="ARBA00022692"/>
    </source>
</evidence>
<proteinExistence type="inferred from homology"/>
<dbReference type="InterPro" id="IPR002656">
    <property type="entry name" value="Acyl_transf_3_dom"/>
</dbReference>
<name>A0A251XS61_9MICO</name>